<evidence type="ECO:0000313" key="2">
    <source>
        <dbReference type="Proteomes" id="UP000091857"/>
    </source>
</evidence>
<protein>
    <submittedName>
        <fullName evidence="1">Uncharacterized protein</fullName>
    </submittedName>
</protein>
<gene>
    <name evidence="1" type="ORF">MANES_09G008101v8</name>
</gene>
<comment type="caution">
    <text evidence="1">The sequence shown here is derived from an EMBL/GenBank/DDBJ whole genome shotgun (WGS) entry which is preliminary data.</text>
</comment>
<sequence length="70" mass="8022">MKAKKREEARRRSDCEYARSGRSCSNHRWGGVYAGFWFGGSCIVVVGVPYFQVMWFHCEGAACLLMNLVR</sequence>
<reference evidence="2" key="1">
    <citation type="journal article" date="2016" name="Nat. Biotechnol.">
        <title>Sequencing wild and cultivated cassava and related species reveals extensive interspecific hybridization and genetic diversity.</title>
        <authorList>
            <person name="Bredeson J.V."/>
            <person name="Lyons J.B."/>
            <person name="Prochnik S.E."/>
            <person name="Wu G.A."/>
            <person name="Ha C.M."/>
            <person name="Edsinger-Gonzales E."/>
            <person name="Grimwood J."/>
            <person name="Schmutz J."/>
            <person name="Rabbi I.Y."/>
            <person name="Egesi C."/>
            <person name="Nauluvula P."/>
            <person name="Lebot V."/>
            <person name="Ndunguru J."/>
            <person name="Mkamilo G."/>
            <person name="Bart R.S."/>
            <person name="Setter T.L."/>
            <person name="Gleadow R.M."/>
            <person name="Kulakow P."/>
            <person name="Ferguson M.E."/>
            <person name="Rounsley S."/>
            <person name="Rokhsar D.S."/>
        </authorList>
    </citation>
    <scope>NUCLEOTIDE SEQUENCE [LARGE SCALE GENOMIC DNA]</scope>
    <source>
        <strain evidence="2">cv. AM560-2</strain>
    </source>
</reference>
<dbReference type="Proteomes" id="UP000091857">
    <property type="component" value="Chromosome 9"/>
</dbReference>
<accession>A0ACB7H190</accession>
<evidence type="ECO:0000313" key="1">
    <source>
        <dbReference type="EMBL" id="KAG8646457.1"/>
    </source>
</evidence>
<name>A0ACB7H190_MANES</name>
<organism evidence="1 2">
    <name type="scientific">Manihot esculenta</name>
    <name type="common">Cassava</name>
    <name type="synonym">Jatropha manihot</name>
    <dbReference type="NCBI Taxonomy" id="3983"/>
    <lineage>
        <taxon>Eukaryota</taxon>
        <taxon>Viridiplantae</taxon>
        <taxon>Streptophyta</taxon>
        <taxon>Embryophyta</taxon>
        <taxon>Tracheophyta</taxon>
        <taxon>Spermatophyta</taxon>
        <taxon>Magnoliopsida</taxon>
        <taxon>eudicotyledons</taxon>
        <taxon>Gunneridae</taxon>
        <taxon>Pentapetalae</taxon>
        <taxon>rosids</taxon>
        <taxon>fabids</taxon>
        <taxon>Malpighiales</taxon>
        <taxon>Euphorbiaceae</taxon>
        <taxon>Crotonoideae</taxon>
        <taxon>Manihoteae</taxon>
        <taxon>Manihot</taxon>
    </lineage>
</organism>
<keyword evidence="2" id="KW-1185">Reference proteome</keyword>
<dbReference type="EMBL" id="CM004395">
    <property type="protein sequence ID" value="KAG8646457.1"/>
    <property type="molecule type" value="Genomic_DNA"/>
</dbReference>
<proteinExistence type="predicted"/>